<comment type="function">
    <text evidence="2">May be involved in the biosynthesis of molybdopterin.</text>
</comment>
<protein>
    <recommendedName>
        <fullName evidence="1 2">Molybdenum cofactor biosynthesis protein B</fullName>
    </recommendedName>
</protein>
<evidence type="ECO:0000256" key="2">
    <source>
        <dbReference type="PIRNR" id="PIRNR006443"/>
    </source>
</evidence>
<dbReference type="GO" id="GO:0005829">
    <property type="term" value="C:cytosol"/>
    <property type="evidence" value="ECO:0007669"/>
    <property type="project" value="TreeGrafter"/>
</dbReference>
<comment type="pathway">
    <text evidence="2">Cofactor biosynthesis; molybdopterin biosynthesis.</text>
</comment>
<evidence type="ECO:0000313" key="4">
    <source>
        <dbReference type="EMBL" id="SEQ58305.1"/>
    </source>
</evidence>
<evidence type="ECO:0000313" key="5">
    <source>
        <dbReference type="Proteomes" id="UP000242515"/>
    </source>
</evidence>
<dbReference type="NCBIfam" id="TIGR02667">
    <property type="entry name" value="moaB_proteo"/>
    <property type="match status" value="1"/>
</dbReference>
<proteinExistence type="inferred from homology"/>
<keyword evidence="5" id="KW-1185">Reference proteome</keyword>
<dbReference type="STRING" id="988801.SAMN05216522_104109"/>
<sequence length="173" mass="18995">MDHPLGNTDSLNVAVLTISNHRTEENDPSGDYLQQAVELAGHHVVQRTICPDNRYTIRAIVSQAIASQDIQVVLINGGTGFHEQNSTPEAIVPLFDKAITGFGELFRMLSFEQIQQATLQSRAVAGLANNTVIFAFPGSTSACHLAWEQIIDAQLDRHTKPCNFVSQLKKVDK</sequence>
<dbReference type="RefSeq" id="WP_092674504.1">
    <property type="nucleotide sequence ID" value="NZ_FOGC01000004.1"/>
</dbReference>
<dbReference type="InterPro" id="IPR013484">
    <property type="entry name" value="MoaB_proteobac"/>
</dbReference>
<comment type="similarity">
    <text evidence="2">Belongs to the MoaB/Mog family.</text>
</comment>
<accession>A0A1H9H7K3</accession>
<dbReference type="Proteomes" id="UP000242515">
    <property type="component" value="Unassembled WGS sequence"/>
</dbReference>
<dbReference type="OrthoDB" id="9784492at2"/>
<dbReference type="InterPro" id="IPR012245">
    <property type="entry name" value="MoaB"/>
</dbReference>
<dbReference type="GO" id="GO:0006777">
    <property type="term" value="P:Mo-molybdopterin cofactor biosynthetic process"/>
    <property type="evidence" value="ECO:0007669"/>
    <property type="project" value="UniProtKB-UniRule"/>
</dbReference>
<feature type="domain" description="MoaB/Mog" evidence="3">
    <location>
        <begin position="14"/>
        <end position="158"/>
    </location>
</feature>
<dbReference type="InterPro" id="IPR001453">
    <property type="entry name" value="MoaB/Mog_dom"/>
</dbReference>
<gene>
    <name evidence="4" type="ORF">SAMN05216522_104109</name>
</gene>
<dbReference type="PANTHER" id="PTHR43232:SF2">
    <property type="entry name" value="MOLYBDENUM COFACTOR BIOSYNTHESIS PROTEIN B"/>
    <property type="match status" value="1"/>
</dbReference>
<evidence type="ECO:0000259" key="3">
    <source>
        <dbReference type="SMART" id="SM00852"/>
    </source>
</evidence>
<reference evidence="5" key="1">
    <citation type="submission" date="2016-10" db="EMBL/GenBank/DDBJ databases">
        <authorList>
            <person name="Varghese N."/>
            <person name="Submissions S."/>
        </authorList>
    </citation>
    <scope>NUCLEOTIDE SEQUENCE [LARGE SCALE GENOMIC DNA]</scope>
    <source>
        <strain evidence="5">8N4</strain>
    </source>
</reference>
<dbReference type="InterPro" id="IPR036425">
    <property type="entry name" value="MoaB/Mog-like_dom_sf"/>
</dbReference>
<dbReference type="PANTHER" id="PTHR43232">
    <property type="entry name" value="MOLYBDENUM COFACTOR BIOSYNTHESIS PROTEIN B"/>
    <property type="match status" value="1"/>
</dbReference>
<name>A0A1H9H7K3_9GAMM</name>
<dbReference type="SMART" id="SM00852">
    <property type="entry name" value="MoCF_biosynth"/>
    <property type="match status" value="1"/>
</dbReference>
<organism evidence="4 5">
    <name type="scientific">Rosenbergiella nectarea</name>
    <dbReference type="NCBI Taxonomy" id="988801"/>
    <lineage>
        <taxon>Bacteria</taxon>
        <taxon>Pseudomonadati</taxon>
        <taxon>Pseudomonadota</taxon>
        <taxon>Gammaproteobacteria</taxon>
        <taxon>Enterobacterales</taxon>
        <taxon>Erwiniaceae</taxon>
        <taxon>Rosenbergiella</taxon>
    </lineage>
</organism>
<evidence type="ECO:0000256" key="1">
    <source>
        <dbReference type="ARBA" id="ARBA00015262"/>
    </source>
</evidence>
<dbReference type="CDD" id="cd00886">
    <property type="entry name" value="MogA_MoaB"/>
    <property type="match status" value="1"/>
</dbReference>
<dbReference type="Pfam" id="PF00994">
    <property type="entry name" value="MoCF_biosynth"/>
    <property type="match status" value="1"/>
</dbReference>
<dbReference type="EMBL" id="FOGC01000004">
    <property type="protein sequence ID" value="SEQ58305.1"/>
    <property type="molecule type" value="Genomic_DNA"/>
</dbReference>
<dbReference type="UniPathway" id="UPA00344"/>
<dbReference type="SUPFAM" id="SSF53218">
    <property type="entry name" value="Molybdenum cofactor biosynthesis proteins"/>
    <property type="match status" value="1"/>
</dbReference>
<dbReference type="AlphaFoldDB" id="A0A1H9H7K3"/>
<dbReference type="Gene3D" id="3.40.980.10">
    <property type="entry name" value="MoaB/Mog-like domain"/>
    <property type="match status" value="1"/>
</dbReference>
<dbReference type="NCBIfam" id="TIGR00177">
    <property type="entry name" value="molyb_syn"/>
    <property type="match status" value="1"/>
</dbReference>
<dbReference type="PIRSF" id="PIRSF006443">
    <property type="entry name" value="MoaB"/>
    <property type="match status" value="1"/>
</dbReference>
<keyword evidence="2" id="KW-0501">Molybdenum cofactor biosynthesis</keyword>